<reference evidence="1 2" key="1">
    <citation type="submission" date="2018-06" db="EMBL/GenBank/DDBJ databases">
        <title>Pedobacter endophyticus sp. nov., an endophytic bacterium isolated from a leaf of Triticum aestivum.</title>
        <authorList>
            <person name="Zhang L."/>
        </authorList>
    </citation>
    <scope>NUCLEOTIDE SEQUENCE [LARGE SCALE GENOMIC DNA]</scope>
    <source>
        <strain evidence="1 2">CM134L-2</strain>
    </source>
</reference>
<dbReference type="AlphaFoldDB" id="A0A443YZZ0"/>
<sequence length="175" mass="20077">MKKYILSVLVLCLFSCVKREHKSAGTLLYFDLKGYFEKEVNRLQKKKPLVSKQVFTKGEAEQKAVKITNWKNELAVFEAADINKASWRGEFAIKQMDNGVAYTTANEKIPVKKLEIFKAGNQITSIKIYKSSENRLYTAVDTLIYYPDSLYMVQSSQKIKLLAPKVYRVVGIFSK</sequence>
<comment type="caution">
    <text evidence="1">The sequence shown here is derived from an EMBL/GenBank/DDBJ whole genome shotgun (WGS) entry which is preliminary data.</text>
</comment>
<evidence type="ECO:0000313" key="1">
    <source>
        <dbReference type="EMBL" id="RWU09808.1"/>
    </source>
</evidence>
<name>A0A443YZZ0_9SPHI</name>
<proteinExistence type="predicted"/>
<dbReference type="OrthoDB" id="794757at2"/>
<organism evidence="1 2">
    <name type="scientific">Pedobacter chitinilyticus</name>
    <dbReference type="NCBI Taxonomy" id="2233776"/>
    <lineage>
        <taxon>Bacteria</taxon>
        <taxon>Pseudomonadati</taxon>
        <taxon>Bacteroidota</taxon>
        <taxon>Sphingobacteriia</taxon>
        <taxon>Sphingobacteriales</taxon>
        <taxon>Sphingobacteriaceae</taxon>
        <taxon>Pedobacter</taxon>
    </lineage>
</organism>
<protein>
    <submittedName>
        <fullName evidence="1">Uncharacterized protein</fullName>
    </submittedName>
</protein>
<accession>A0A443YZZ0</accession>
<keyword evidence="2" id="KW-1185">Reference proteome</keyword>
<gene>
    <name evidence="1" type="ORF">DPV69_00225</name>
</gene>
<evidence type="ECO:0000313" key="2">
    <source>
        <dbReference type="Proteomes" id="UP000284120"/>
    </source>
</evidence>
<dbReference type="RefSeq" id="WP_113645248.1">
    <property type="nucleotide sequence ID" value="NZ_QMHN01000001.1"/>
</dbReference>
<dbReference type="EMBL" id="SAYW01000001">
    <property type="protein sequence ID" value="RWU09808.1"/>
    <property type="molecule type" value="Genomic_DNA"/>
</dbReference>
<dbReference type="Proteomes" id="UP000284120">
    <property type="component" value="Unassembled WGS sequence"/>
</dbReference>